<evidence type="ECO:0000256" key="6">
    <source>
        <dbReference type="ARBA" id="ARBA00014679"/>
    </source>
</evidence>
<dbReference type="EMBL" id="CP004885">
    <property type="protein sequence ID" value="AGX87913.1"/>
    <property type="molecule type" value="Genomic_DNA"/>
</dbReference>
<dbReference type="PANTHER" id="PTHR46417:SF1">
    <property type="entry name" value="TRNA (GUANINE-N(1)-)-METHYLTRANSFERASE"/>
    <property type="match status" value="1"/>
</dbReference>
<dbReference type="RefSeq" id="WP_022774356.1">
    <property type="nucleotide sequence ID" value="NC_022576.1"/>
</dbReference>
<keyword evidence="7 15" id="KW-0963">Cytoplasm</keyword>
<keyword evidence="8 15" id="KW-0489">Methyltransferase</keyword>
<dbReference type="InterPro" id="IPR002649">
    <property type="entry name" value="tRNA_m1G_MeTrfase_TrmD"/>
</dbReference>
<comment type="subunit">
    <text evidence="4 15 17">Homodimer.</text>
</comment>
<comment type="subcellular location">
    <subcellularLocation>
        <location evidence="2 15 17">Cytoplasm</location>
    </subcellularLocation>
</comment>
<evidence type="ECO:0000256" key="17">
    <source>
        <dbReference type="RuleBase" id="RU003464"/>
    </source>
</evidence>
<dbReference type="PANTHER" id="PTHR46417">
    <property type="entry name" value="TRNA (GUANINE-N(1)-)-METHYLTRANSFERASE"/>
    <property type="match status" value="1"/>
</dbReference>
<dbReference type="InterPro" id="IPR016009">
    <property type="entry name" value="tRNA_MeTrfase_TRMD/TRM10"/>
</dbReference>
<evidence type="ECO:0000256" key="10">
    <source>
        <dbReference type="ARBA" id="ARBA00022691"/>
    </source>
</evidence>
<evidence type="ECO:0000256" key="15">
    <source>
        <dbReference type="HAMAP-Rule" id="MF_00605"/>
    </source>
</evidence>
<dbReference type="NCBIfam" id="NF000648">
    <property type="entry name" value="PRK00026.1"/>
    <property type="match status" value="1"/>
</dbReference>
<evidence type="ECO:0000256" key="11">
    <source>
        <dbReference type="ARBA" id="ARBA00022694"/>
    </source>
</evidence>
<evidence type="ECO:0000259" key="18">
    <source>
        <dbReference type="Pfam" id="PF01746"/>
    </source>
</evidence>
<dbReference type="OrthoDB" id="9807416at2"/>
<dbReference type="HAMAP" id="MF_00605">
    <property type="entry name" value="TrmD"/>
    <property type="match status" value="1"/>
</dbReference>
<evidence type="ECO:0000313" key="20">
    <source>
        <dbReference type="Proteomes" id="UP000017184"/>
    </source>
</evidence>
<dbReference type="GO" id="GO:0002939">
    <property type="term" value="P:tRNA N1-guanine methylation"/>
    <property type="evidence" value="ECO:0007669"/>
    <property type="project" value="TreeGrafter"/>
</dbReference>
<accession>U5NCG7</accession>
<dbReference type="InterPro" id="IPR029028">
    <property type="entry name" value="Alpha/beta_knot_MTases"/>
</dbReference>
<dbReference type="GO" id="GO:0005829">
    <property type="term" value="C:cytosol"/>
    <property type="evidence" value="ECO:0007669"/>
    <property type="project" value="TreeGrafter"/>
</dbReference>
<sequence>MLFDVITLFPQWFSLLPTTGVTRRAFEREQMVLRCCNPREFSDDPHGRVDDRPFGGGPGMVMQADPLARAVDDVRSRRSDAADVLLFSPSGRRLTHDSVQRWASGTGAILVCGRYEGIDQRFIDRYVTEEISLGDFVLSGGEIAALALLDAVARLLPGVLHDAQSAREESFHPDVDGLLDCPQYTRPREWSGVEVPPVLLSGDHRQIEHWRREQRLLATGRLRPDVVAQGRQQGRFGAEDEQILATIESAPL</sequence>
<dbReference type="EC" id="2.1.1.228" evidence="5 15"/>
<evidence type="ECO:0000256" key="2">
    <source>
        <dbReference type="ARBA" id="ARBA00004496"/>
    </source>
</evidence>
<protein>
    <recommendedName>
        <fullName evidence="6 15">tRNA (guanine-N(1)-)-methyltransferase</fullName>
        <ecNumber evidence="5 15">2.1.1.228</ecNumber>
    </recommendedName>
    <alternativeName>
        <fullName evidence="12 15">M1G-methyltransferase</fullName>
    </alternativeName>
    <alternativeName>
        <fullName evidence="13 15">tRNA [GM37] methyltransferase</fullName>
    </alternativeName>
</protein>
<dbReference type="AlphaFoldDB" id="U5NCG7"/>
<dbReference type="STRING" id="946483.Cenrod_1829"/>
<evidence type="ECO:0000256" key="1">
    <source>
        <dbReference type="ARBA" id="ARBA00002634"/>
    </source>
</evidence>
<comment type="function">
    <text evidence="1 15 17">Specifically methylates guanosine-37 in various tRNAs.</text>
</comment>
<evidence type="ECO:0000256" key="3">
    <source>
        <dbReference type="ARBA" id="ARBA00007630"/>
    </source>
</evidence>
<dbReference type="Proteomes" id="UP000017184">
    <property type="component" value="Chromosome"/>
</dbReference>
<dbReference type="PIRSF" id="PIRSF000386">
    <property type="entry name" value="tRNA_mtase"/>
    <property type="match status" value="1"/>
</dbReference>
<dbReference type="HOGENOM" id="CLU_047363_0_1_4"/>
<gene>
    <name evidence="15 19" type="primary">trmD</name>
    <name evidence="19" type="ORF">Cenrod_1829</name>
</gene>
<dbReference type="KEGG" id="cbx:Cenrod_1829"/>
<organism evidence="19 20">
    <name type="scientific">Candidatus Symbiobacter mobilis CR</name>
    <dbReference type="NCBI Taxonomy" id="946483"/>
    <lineage>
        <taxon>Bacteria</taxon>
        <taxon>Pseudomonadati</taxon>
        <taxon>Pseudomonadota</taxon>
        <taxon>Betaproteobacteria</taxon>
        <taxon>Burkholderiales</taxon>
        <taxon>Comamonadaceae</taxon>
    </lineage>
</organism>
<dbReference type="Pfam" id="PF01746">
    <property type="entry name" value="tRNA_m1G_MT"/>
    <property type="match status" value="1"/>
</dbReference>
<feature type="domain" description="tRNA methyltransferase TRMD/TRM10-type" evidence="18">
    <location>
        <begin position="1"/>
        <end position="228"/>
    </location>
</feature>
<dbReference type="Gene3D" id="1.10.1270.20">
    <property type="entry name" value="tRNA(m1g37)methyltransferase, domain 2"/>
    <property type="match status" value="1"/>
</dbReference>
<evidence type="ECO:0000256" key="8">
    <source>
        <dbReference type="ARBA" id="ARBA00022603"/>
    </source>
</evidence>
<keyword evidence="9 15" id="KW-0808">Transferase</keyword>
<keyword evidence="20" id="KW-1185">Reference proteome</keyword>
<proteinExistence type="inferred from homology"/>
<dbReference type="eggNOG" id="COG0336">
    <property type="taxonomic scope" value="Bacteria"/>
</dbReference>
<dbReference type="InterPro" id="IPR023148">
    <property type="entry name" value="tRNA_m1G_MeTrfase_C_sf"/>
</dbReference>
<evidence type="ECO:0000256" key="16">
    <source>
        <dbReference type="PIRSR" id="PIRSR000386-1"/>
    </source>
</evidence>
<dbReference type="InterPro" id="IPR029026">
    <property type="entry name" value="tRNA_m1G_MTases_N"/>
</dbReference>
<dbReference type="FunFam" id="3.40.1280.10:FF:000001">
    <property type="entry name" value="tRNA (guanine-N(1)-)-methyltransferase"/>
    <property type="match status" value="1"/>
</dbReference>
<dbReference type="PATRIC" id="fig|946483.4.peg.1850"/>
<evidence type="ECO:0000256" key="4">
    <source>
        <dbReference type="ARBA" id="ARBA00011738"/>
    </source>
</evidence>
<evidence type="ECO:0000256" key="13">
    <source>
        <dbReference type="ARBA" id="ARBA00033392"/>
    </source>
</evidence>
<dbReference type="Gene3D" id="3.40.1280.10">
    <property type="match status" value="1"/>
</dbReference>
<feature type="binding site" evidence="15 16">
    <location>
        <begin position="133"/>
        <end position="138"/>
    </location>
    <ligand>
        <name>S-adenosyl-L-methionine</name>
        <dbReference type="ChEBI" id="CHEBI:59789"/>
    </ligand>
</feature>
<comment type="similarity">
    <text evidence="3 15 17">Belongs to the RNA methyltransferase TrmD family.</text>
</comment>
<evidence type="ECO:0000256" key="5">
    <source>
        <dbReference type="ARBA" id="ARBA00012807"/>
    </source>
</evidence>
<evidence type="ECO:0000256" key="12">
    <source>
        <dbReference type="ARBA" id="ARBA00029736"/>
    </source>
</evidence>
<name>U5NCG7_9BURK</name>
<feature type="binding site" evidence="15 16">
    <location>
        <position position="113"/>
    </location>
    <ligand>
        <name>S-adenosyl-L-methionine</name>
        <dbReference type="ChEBI" id="CHEBI:59789"/>
    </ligand>
</feature>
<evidence type="ECO:0000256" key="14">
    <source>
        <dbReference type="ARBA" id="ARBA00047783"/>
    </source>
</evidence>
<evidence type="ECO:0000313" key="19">
    <source>
        <dbReference type="EMBL" id="AGX87913.1"/>
    </source>
</evidence>
<dbReference type="GO" id="GO:0052906">
    <property type="term" value="F:tRNA (guanine(37)-N1)-methyltransferase activity"/>
    <property type="evidence" value="ECO:0007669"/>
    <property type="project" value="UniProtKB-UniRule"/>
</dbReference>
<keyword evidence="10 15" id="KW-0949">S-adenosyl-L-methionine</keyword>
<evidence type="ECO:0000256" key="9">
    <source>
        <dbReference type="ARBA" id="ARBA00022679"/>
    </source>
</evidence>
<evidence type="ECO:0000256" key="7">
    <source>
        <dbReference type="ARBA" id="ARBA00022490"/>
    </source>
</evidence>
<dbReference type="SUPFAM" id="SSF75217">
    <property type="entry name" value="alpha/beta knot"/>
    <property type="match status" value="1"/>
</dbReference>
<keyword evidence="11 15" id="KW-0819">tRNA processing</keyword>
<dbReference type="NCBIfam" id="TIGR00088">
    <property type="entry name" value="trmD"/>
    <property type="match status" value="1"/>
</dbReference>
<comment type="catalytic activity">
    <reaction evidence="14 15 17">
        <text>guanosine(37) in tRNA + S-adenosyl-L-methionine = N(1)-methylguanosine(37) in tRNA + S-adenosyl-L-homocysteine + H(+)</text>
        <dbReference type="Rhea" id="RHEA:36899"/>
        <dbReference type="Rhea" id="RHEA-COMP:10145"/>
        <dbReference type="Rhea" id="RHEA-COMP:10147"/>
        <dbReference type="ChEBI" id="CHEBI:15378"/>
        <dbReference type="ChEBI" id="CHEBI:57856"/>
        <dbReference type="ChEBI" id="CHEBI:59789"/>
        <dbReference type="ChEBI" id="CHEBI:73542"/>
        <dbReference type="ChEBI" id="CHEBI:74269"/>
        <dbReference type="EC" id="2.1.1.228"/>
    </reaction>
</comment>
<reference evidence="19 20" key="1">
    <citation type="journal article" date="2013" name="Genome Biol.">
        <title>Genomic analysis reveals key aspects of prokaryotic symbiosis in the phototrophic consortium "Chlorochromatium aggregatum".</title>
        <authorList>
            <person name="Liu Z."/>
            <person name="Muller J."/>
            <person name="Li T."/>
            <person name="Alvey R.M."/>
            <person name="Vogl K."/>
            <person name="Frigaard N.U."/>
            <person name="Rockwell N.C."/>
            <person name="Boyd E.S."/>
            <person name="Tomsho L.P."/>
            <person name="Schuster S.C."/>
            <person name="Henke P."/>
            <person name="Rohde M."/>
            <person name="Overmann J."/>
            <person name="Bryant D.A."/>
        </authorList>
    </citation>
    <scope>NUCLEOTIDE SEQUENCE [LARGE SCALE GENOMIC DNA]</scope>
    <source>
        <strain evidence="19">CR</strain>
    </source>
</reference>